<keyword evidence="6 12" id="KW-1003">Cell membrane</keyword>
<evidence type="ECO:0000313" key="15">
    <source>
        <dbReference type="EMBL" id="WYJ88527.1"/>
    </source>
</evidence>
<comment type="function">
    <text evidence="1">Part of the ABC transporter complex PstSACB involved in phosphate import.</text>
</comment>
<dbReference type="InterPro" id="IPR011862">
    <property type="entry name" value="Phos-bd"/>
</dbReference>
<keyword evidence="16" id="KW-1185">Reference proteome</keyword>
<protein>
    <recommendedName>
        <fullName evidence="12">Phosphate-binding protein</fullName>
    </recommendedName>
</protein>
<evidence type="ECO:0000256" key="12">
    <source>
        <dbReference type="RuleBase" id="RU367119"/>
    </source>
</evidence>
<dbReference type="EMBL" id="NGMM01000001">
    <property type="protein sequence ID" value="OTP18480.1"/>
    <property type="molecule type" value="Genomic_DNA"/>
</dbReference>
<accession>A0A242KD61</accession>
<dbReference type="InterPro" id="IPR024370">
    <property type="entry name" value="PBP_domain"/>
</dbReference>
<comment type="similarity">
    <text evidence="3 12">Belongs to the PstS family.</text>
</comment>
<name>A0A242KD61_9ENTE</name>
<reference evidence="14" key="1">
    <citation type="submission" date="2017-05" db="EMBL/GenBank/DDBJ databases">
        <title>The Genome Sequence of Enterococcus sp. 9E7_DIV0242.</title>
        <authorList>
            <consortium name="The Broad Institute Genomics Platform"/>
            <consortium name="The Broad Institute Genomic Center for Infectious Diseases"/>
            <person name="Earl A."/>
            <person name="Manson A."/>
            <person name="Schwartman J."/>
            <person name="Gilmore M."/>
            <person name="Abouelleil A."/>
            <person name="Cao P."/>
            <person name="Chapman S."/>
            <person name="Cusick C."/>
            <person name="Shea T."/>
            <person name="Young S."/>
            <person name="Neafsey D."/>
            <person name="Nusbaum C."/>
            <person name="Birren B."/>
        </authorList>
    </citation>
    <scope>NUCLEOTIDE SEQUENCE [LARGE SCALE GENOMIC DNA]</scope>
    <source>
        <strain evidence="14">9E7_DIV0242</strain>
    </source>
</reference>
<evidence type="ECO:0000256" key="1">
    <source>
        <dbReference type="ARBA" id="ARBA00002841"/>
    </source>
</evidence>
<dbReference type="GO" id="GO:0005886">
    <property type="term" value="C:plasma membrane"/>
    <property type="evidence" value="ECO:0007669"/>
    <property type="project" value="UniProtKB-SubCell"/>
</dbReference>
<evidence type="ECO:0000259" key="13">
    <source>
        <dbReference type="Pfam" id="PF12849"/>
    </source>
</evidence>
<proteinExistence type="inferred from homology"/>
<dbReference type="Gene3D" id="3.40.190.10">
    <property type="entry name" value="Periplasmic binding protein-like II"/>
    <property type="match status" value="2"/>
</dbReference>
<evidence type="ECO:0000256" key="9">
    <source>
        <dbReference type="ARBA" id="ARBA00023136"/>
    </source>
</evidence>
<keyword evidence="9" id="KW-0472">Membrane</keyword>
<dbReference type="Pfam" id="PF12849">
    <property type="entry name" value="PBP_like_2"/>
    <property type="match status" value="1"/>
</dbReference>
<comment type="subunit">
    <text evidence="4 12">The complex is composed of two ATP-binding proteins (PstB), two transmembrane proteins (PstC and PstA) and a solute-binding protein (PstS).</text>
</comment>
<evidence type="ECO:0000256" key="8">
    <source>
        <dbReference type="ARBA" id="ARBA00022729"/>
    </source>
</evidence>
<evidence type="ECO:0000256" key="5">
    <source>
        <dbReference type="ARBA" id="ARBA00022448"/>
    </source>
</evidence>
<comment type="subcellular location">
    <subcellularLocation>
        <location evidence="2 12">Cell membrane</location>
        <topology evidence="2 12">Lipid-anchor</topology>
    </subcellularLocation>
</comment>
<reference evidence="15" key="3">
    <citation type="submission" date="2024-03" db="EMBL/GenBank/DDBJ databases">
        <title>The Genome Sequence of Enterococcus sp. DIV0242b.</title>
        <authorList>
            <consortium name="The Broad Institute Genomics Platform"/>
            <consortium name="The Broad Institute Microbial Omics Core"/>
            <consortium name="The Broad Institute Genomic Center for Infectious Diseases"/>
            <person name="Earl A."/>
            <person name="Manson A."/>
            <person name="Gilmore M."/>
            <person name="Schwartman J."/>
            <person name="Shea T."/>
            <person name="Abouelleil A."/>
            <person name="Cao P."/>
            <person name="Chapman S."/>
            <person name="Cusick C."/>
            <person name="Young S."/>
            <person name="Neafsey D."/>
            <person name="Nusbaum C."/>
            <person name="Birren B."/>
        </authorList>
    </citation>
    <scope>NUCLEOTIDE SEQUENCE</scope>
    <source>
        <strain evidence="15">9E7_DIV0242</strain>
    </source>
</reference>
<keyword evidence="8" id="KW-0732">Signal</keyword>
<dbReference type="GO" id="GO:0042301">
    <property type="term" value="F:phosphate ion binding"/>
    <property type="evidence" value="ECO:0007669"/>
    <property type="project" value="UniProtKB-UniRule"/>
</dbReference>
<dbReference type="AlphaFoldDB" id="A0A242KD61"/>
<comment type="function">
    <text evidence="12">Involved in the system for phosphate transport across the cytoplasmic membrane.</text>
</comment>
<reference evidence="15" key="2">
    <citation type="submission" date="2017-05" db="EMBL/GenBank/DDBJ databases">
        <authorList>
            <consortium name="The Broad Institute Genomics Platform"/>
            <consortium name="The Broad Institute Genomic Center for Infectious Diseases"/>
            <person name="Earl A."/>
            <person name="Manson A."/>
            <person name="Schwartman J."/>
            <person name="Gilmore M."/>
            <person name="Abouelleil A."/>
            <person name="Cao P."/>
            <person name="Chapman S."/>
            <person name="Cusick C."/>
            <person name="Shea T."/>
            <person name="Young S."/>
            <person name="Neafsey D."/>
            <person name="Nusbaum C."/>
            <person name="Birren B."/>
        </authorList>
    </citation>
    <scope>NUCLEOTIDE SEQUENCE</scope>
    <source>
        <strain evidence="15">9E7_DIV0242</strain>
    </source>
</reference>
<evidence type="ECO:0000256" key="4">
    <source>
        <dbReference type="ARBA" id="ARBA00011529"/>
    </source>
</evidence>
<dbReference type="InterPro" id="IPR050811">
    <property type="entry name" value="Phosphate_ABC_transporter"/>
</dbReference>
<keyword evidence="10 12" id="KW-0564">Palmitate</keyword>
<dbReference type="GO" id="GO:0006817">
    <property type="term" value="P:phosphate ion transport"/>
    <property type="evidence" value="ECO:0007669"/>
    <property type="project" value="UniProtKB-UniRule"/>
</dbReference>
<dbReference type="CDD" id="cd13653">
    <property type="entry name" value="PBP2_phosphate_like_1"/>
    <property type="match status" value="1"/>
</dbReference>
<gene>
    <name evidence="15" type="ORF">A5888_000246</name>
    <name evidence="14" type="ORF">A5888_000294</name>
</gene>
<dbReference type="PANTHER" id="PTHR30570">
    <property type="entry name" value="PERIPLASMIC PHOSPHATE BINDING COMPONENT OF PHOSPHATE ABC TRANSPORTER"/>
    <property type="match status" value="1"/>
</dbReference>
<evidence type="ECO:0000256" key="2">
    <source>
        <dbReference type="ARBA" id="ARBA00004193"/>
    </source>
</evidence>
<evidence type="ECO:0000313" key="16">
    <source>
        <dbReference type="Proteomes" id="UP000195141"/>
    </source>
</evidence>
<keyword evidence="11 12" id="KW-0449">Lipoprotein</keyword>
<evidence type="ECO:0000256" key="10">
    <source>
        <dbReference type="ARBA" id="ARBA00023139"/>
    </source>
</evidence>
<dbReference type="EMBL" id="CP147247">
    <property type="protein sequence ID" value="WYJ88527.1"/>
    <property type="molecule type" value="Genomic_DNA"/>
</dbReference>
<evidence type="ECO:0000256" key="7">
    <source>
        <dbReference type="ARBA" id="ARBA00022592"/>
    </source>
</evidence>
<sequence length="308" mass="32720">MLVTNYEGSVEMKKKLLTTLVITVGVLLTGCGSSTNSASSGSSDKKTNEQVKIVAVGSTALQPLVDAAKDQFITDEPNYSISVQGGGSGTGLSQVADGAVTIGNSDVFAEEKSGIDAEKLVDHKVAVVGMGPVVNKDVGVKEITKSDLIDIFTGKITNWKDVGGKDQTIEVINRPEGSGTRATFEKWGLDGAASVKSQEQDSSGTVRQIVSQTPGAISYLAFSYMDDSTVALSLDGVKPTEENVADNSWPIWSYEHMYTNGDPDADVKKFLDYMVSDDVQKSIVIELGYVPITDMKIERSVDGAVTNN</sequence>
<evidence type="ECO:0000256" key="6">
    <source>
        <dbReference type="ARBA" id="ARBA00022475"/>
    </source>
</evidence>
<dbReference type="FunFam" id="3.40.190.10:FF:000107">
    <property type="entry name" value="Phosphate ABC transporter, phosphate-binding protein"/>
    <property type="match status" value="1"/>
</dbReference>
<dbReference type="Proteomes" id="UP000195141">
    <property type="component" value="Chromosome"/>
</dbReference>
<evidence type="ECO:0000313" key="14">
    <source>
        <dbReference type="EMBL" id="OTP18480.1"/>
    </source>
</evidence>
<dbReference type="PANTHER" id="PTHR30570:SF4">
    <property type="entry name" value="PHOSPHATE-BINDING PROTEIN PSTS 1"/>
    <property type="match status" value="1"/>
</dbReference>
<organism evidence="14">
    <name type="scientific">Candidatus Enterococcus clewellii</name>
    <dbReference type="NCBI Taxonomy" id="1834193"/>
    <lineage>
        <taxon>Bacteria</taxon>
        <taxon>Bacillati</taxon>
        <taxon>Bacillota</taxon>
        <taxon>Bacilli</taxon>
        <taxon>Lactobacillales</taxon>
        <taxon>Enterococcaceae</taxon>
        <taxon>Enterococcus</taxon>
    </lineage>
</organism>
<feature type="domain" description="PBP" evidence="13">
    <location>
        <begin position="49"/>
        <end position="278"/>
    </location>
</feature>
<keyword evidence="5 12" id="KW-0813">Transport</keyword>
<evidence type="ECO:0000256" key="3">
    <source>
        <dbReference type="ARBA" id="ARBA00008725"/>
    </source>
</evidence>
<keyword evidence="7 12" id="KW-0592">Phosphate transport</keyword>
<evidence type="ECO:0000256" key="11">
    <source>
        <dbReference type="ARBA" id="ARBA00023288"/>
    </source>
</evidence>
<dbReference type="NCBIfam" id="TIGR02136">
    <property type="entry name" value="ptsS_2"/>
    <property type="match status" value="1"/>
</dbReference>
<dbReference type="SUPFAM" id="SSF53850">
    <property type="entry name" value="Periplasmic binding protein-like II"/>
    <property type="match status" value="1"/>
</dbReference>